<feature type="region of interest" description="Disordered" evidence="1">
    <location>
        <begin position="121"/>
        <end position="154"/>
    </location>
</feature>
<dbReference type="Proteomes" id="UP001480595">
    <property type="component" value="Unassembled WGS sequence"/>
</dbReference>
<gene>
    <name evidence="3" type="ORF">PG994_000525</name>
</gene>
<dbReference type="EMBL" id="JAQQWL010000001">
    <property type="protein sequence ID" value="KAK8091020.1"/>
    <property type="molecule type" value="Genomic_DNA"/>
</dbReference>
<accession>A0ABR1X6F8</accession>
<name>A0ABR1X6F8_9PEZI</name>
<comment type="caution">
    <text evidence="3">The sequence shown here is derived from an EMBL/GenBank/DDBJ whole genome shotgun (WGS) entry which is preliminary data.</text>
</comment>
<sequence>MKFLDKVTIVVSYLALCATCSQIGQVEHDYPYRPCPRSCAANIVIRDWDSGTRNGTNNVSFGVSTDFNDFTAQLFQRELQHNSIVRFHGPFDHFAPVSVQQSDSDLYDQITPAFVQGYGERNGCRDGHGRPHREAARHRRPASPGPPESQVSRHVAAGPVCRVSGRGHSATIWTAPPNPVSGGGGGPAGTFGSFACGFLNEAISYYVDCAALWLSPSLVPENDTIIDPNMSFTCPFTVQDPDVYPNTTFGFDKATRQVSIRQDWRCEDDSGEDGHVDALGRGNLLL</sequence>
<keyword evidence="4" id="KW-1185">Reference proteome</keyword>
<organism evidence="3 4">
    <name type="scientific">Apiospora phragmitis</name>
    <dbReference type="NCBI Taxonomy" id="2905665"/>
    <lineage>
        <taxon>Eukaryota</taxon>
        <taxon>Fungi</taxon>
        <taxon>Dikarya</taxon>
        <taxon>Ascomycota</taxon>
        <taxon>Pezizomycotina</taxon>
        <taxon>Sordariomycetes</taxon>
        <taxon>Xylariomycetidae</taxon>
        <taxon>Amphisphaeriales</taxon>
        <taxon>Apiosporaceae</taxon>
        <taxon>Apiospora</taxon>
    </lineage>
</organism>
<protein>
    <submittedName>
        <fullName evidence="3">Uncharacterized protein</fullName>
    </submittedName>
</protein>
<evidence type="ECO:0000256" key="1">
    <source>
        <dbReference type="SAM" id="MobiDB-lite"/>
    </source>
</evidence>
<reference evidence="3 4" key="1">
    <citation type="submission" date="2023-01" db="EMBL/GenBank/DDBJ databases">
        <title>Analysis of 21 Apiospora genomes using comparative genomics revels a genus with tremendous synthesis potential of carbohydrate active enzymes and secondary metabolites.</title>
        <authorList>
            <person name="Sorensen T."/>
        </authorList>
    </citation>
    <scope>NUCLEOTIDE SEQUENCE [LARGE SCALE GENOMIC DNA]</scope>
    <source>
        <strain evidence="3 4">CBS 135458</strain>
    </source>
</reference>
<dbReference type="GeneID" id="92084997"/>
<evidence type="ECO:0000313" key="3">
    <source>
        <dbReference type="EMBL" id="KAK8091020.1"/>
    </source>
</evidence>
<evidence type="ECO:0000313" key="4">
    <source>
        <dbReference type="Proteomes" id="UP001480595"/>
    </source>
</evidence>
<evidence type="ECO:0000256" key="2">
    <source>
        <dbReference type="SAM" id="SignalP"/>
    </source>
</evidence>
<proteinExistence type="predicted"/>
<feature type="chain" id="PRO_5046184501" evidence="2">
    <location>
        <begin position="29"/>
        <end position="286"/>
    </location>
</feature>
<dbReference type="RefSeq" id="XP_066722566.1">
    <property type="nucleotide sequence ID" value="XM_066851934.1"/>
</dbReference>
<feature type="signal peptide" evidence="2">
    <location>
        <begin position="1"/>
        <end position="28"/>
    </location>
</feature>
<keyword evidence="2" id="KW-0732">Signal</keyword>
<feature type="compositionally biased region" description="Basic and acidic residues" evidence="1">
    <location>
        <begin position="122"/>
        <end position="134"/>
    </location>
</feature>